<keyword evidence="3" id="KW-1185">Reference proteome</keyword>
<reference evidence="2" key="1">
    <citation type="submission" date="2021-08" db="EMBL/GenBank/DDBJ databases">
        <title>Flavobacterium sp. strain CC-SYL302.</title>
        <authorList>
            <person name="Lin S.-Y."/>
            <person name="Lee T.-H."/>
            <person name="Young C.-C."/>
        </authorList>
    </citation>
    <scope>NUCLEOTIDE SEQUENCE</scope>
    <source>
        <strain evidence="2">CC-SYL302</strain>
    </source>
</reference>
<keyword evidence="1" id="KW-0732">Signal</keyword>
<evidence type="ECO:0000313" key="2">
    <source>
        <dbReference type="EMBL" id="UYW01245.1"/>
    </source>
</evidence>
<feature type="signal peptide" evidence="1">
    <location>
        <begin position="1"/>
        <end position="27"/>
    </location>
</feature>
<evidence type="ECO:0008006" key="4">
    <source>
        <dbReference type="Google" id="ProtNLM"/>
    </source>
</evidence>
<feature type="chain" id="PRO_5046919368" description="Alpha-ketoglutarate decarboxylase" evidence="1">
    <location>
        <begin position="28"/>
        <end position="181"/>
    </location>
</feature>
<organism evidence="2 3">
    <name type="scientific">Flavobacterium agricola</name>
    <dbReference type="NCBI Taxonomy" id="2870839"/>
    <lineage>
        <taxon>Bacteria</taxon>
        <taxon>Pseudomonadati</taxon>
        <taxon>Bacteroidota</taxon>
        <taxon>Flavobacteriia</taxon>
        <taxon>Flavobacteriales</taxon>
        <taxon>Flavobacteriaceae</taxon>
        <taxon>Flavobacterium</taxon>
    </lineage>
</organism>
<accession>A0ABY6M0J5</accession>
<dbReference type="RefSeq" id="WP_264433680.1">
    <property type="nucleotide sequence ID" value="NZ_CP081495.1"/>
</dbReference>
<dbReference type="EMBL" id="CP081495">
    <property type="protein sequence ID" value="UYW01245.1"/>
    <property type="molecule type" value="Genomic_DNA"/>
</dbReference>
<sequence>MAKKNIGKMKFLLTISLFLGLSFHIYAQEGIQNNQKSNFWERTRFGGNLGVGIGNNLTNIVVGPSAIYQFNPIVAAGVGLQYNYLHQKNVYKSNMYGVSLLGLVNPIEQVQLSVELEQLRVNNTNLWITPSEKQNFWNTGLFLGAGYSQNNVTVGIRYNILFNKNDMVYNQAWMPFVRVYF</sequence>
<proteinExistence type="predicted"/>
<dbReference type="Proteomes" id="UP001163328">
    <property type="component" value="Chromosome"/>
</dbReference>
<evidence type="ECO:0000256" key="1">
    <source>
        <dbReference type="SAM" id="SignalP"/>
    </source>
</evidence>
<name>A0ABY6M0J5_9FLAO</name>
<protein>
    <recommendedName>
        <fullName evidence="4">Alpha-ketoglutarate decarboxylase</fullName>
    </recommendedName>
</protein>
<gene>
    <name evidence="2" type="ORF">K5I29_12460</name>
</gene>
<evidence type="ECO:0000313" key="3">
    <source>
        <dbReference type="Proteomes" id="UP001163328"/>
    </source>
</evidence>